<keyword evidence="1" id="KW-0732">Signal</keyword>
<feature type="domain" description="TonB-dependent receptor plug" evidence="2">
    <location>
        <begin position="48"/>
        <end position="144"/>
    </location>
</feature>
<protein>
    <submittedName>
        <fullName evidence="3">TonB-dependent receptor</fullName>
    </submittedName>
</protein>
<dbReference type="InterPro" id="IPR039426">
    <property type="entry name" value="TonB-dep_rcpt-like"/>
</dbReference>
<sequence length="217" mass="23469">MGSDPKRVLIDLEIPIKFLELELLHSEEHLGTVVLTGEAYKVAVEKQETVNAKGIQNNANKSFSDILEWVSGVSVLKTGTGISKPIIQGLYGNRITILNNEVAQSGQRWGNDHSPEIDPLSVEKITVIKGVGALEYPGSHLGGVILTEPKDLAEDLHLHFRASYFLESNGVKNGANFQIGHKGVGGCKPTPKKLSPLSIRMAVAKLEEQTTSKLGIV</sequence>
<dbReference type="AlphaFoldDB" id="A0AAV4FW40"/>
<organism evidence="3 4">
    <name type="scientific">Elysia marginata</name>
    <dbReference type="NCBI Taxonomy" id="1093978"/>
    <lineage>
        <taxon>Eukaryota</taxon>
        <taxon>Metazoa</taxon>
        <taxon>Spiralia</taxon>
        <taxon>Lophotrochozoa</taxon>
        <taxon>Mollusca</taxon>
        <taxon>Gastropoda</taxon>
        <taxon>Heterobranchia</taxon>
        <taxon>Euthyneura</taxon>
        <taxon>Panpulmonata</taxon>
        <taxon>Sacoglossa</taxon>
        <taxon>Placobranchoidea</taxon>
        <taxon>Plakobranchidae</taxon>
        <taxon>Elysia</taxon>
    </lineage>
</organism>
<dbReference type="PANTHER" id="PTHR30069:SF29">
    <property type="entry name" value="HEMOGLOBIN AND HEMOGLOBIN-HAPTOGLOBIN-BINDING PROTEIN 1-RELATED"/>
    <property type="match status" value="1"/>
</dbReference>
<dbReference type="InterPro" id="IPR012910">
    <property type="entry name" value="Plug_dom"/>
</dbReference>
<evidence type="ECO:0000256" key="1">
    <source>
        <dbReference type="ARBA" id="ARBA00022729"/>
    </source>
</evidence>
<dbReference type="EMBL" id="BMAT01004631">
    <property type="protein sequence ID" value="GFR77359.1"/>
    <property type="molecule type" value="Genomic_DNA"/>
</dbReference>
<dbReference type="GO" id="GO:0044718">
    <property type="term" value="P:siderophore transmembrane transport"/>
    <property type="evidence" value="ECO:0007669"/>
    <property type="project" value="TreeGrafter"/>
</dbReference>
<dbReference type="GO" id="GO:0015344">
    <property type="term" value="F:siderophore uptake transmembrane transporter activity"/>
    <property type="evidence" value="ECO:0007669"/>
    <property type="project" value="TreeGrafter"/>
</dbReference>
<dbReference type="InterPro" id="IPR037066">
    <property type="entry name" value="Plug_dom_sf"/>
</dbReference>
<keyword evidence="3" id="KW-0675">Receptor</keyword>
<evidence type="ECO:0000259" key="2">
    <source>
        <dbReference type="Pfam" id="PF07715"/>
    </source>
</evidence>
<reference evidence="3 4" key="1">
    <citation type="journal article" date="2021" name="Elife">
        <title>Chloroplast acquisition without the gene transfer in kleptoplastic sea slugs, Plakobranchus ocellatus.</title>
        <authorList>
            <person name="Maeda T."/>
            <person name="Takahashi S."/>
            <person name="Yoshida T."/>
            <person name="Shimamura S."/>
            <person name="Takaki Y."/>
            <person name="Nagai Y."/>
            <person name="Toyoda A."/>
            <person name="Suzuki Y."/>
            <person name="Arimoto A."/>
            <person name="Ishii H."/>
            <person name="Satoh N."/>
            <person name="Nishiyama T."/>
            <person name="Hasebe M."/>
            <person name="Maruyama T."/>
            <person name="Minagawa J."/>
            <person name="Obokata J."/>
            <person name="Shigenobu S."/>
        </authorList>
    </citation>
    <scope>NUCLEOTIDE SEQUENCE [LARGE SCALE GENOMIC DNA]</scope>
</reference>
<dbReference type="Proteomes" id="UP000762676">
    <property type="component" value="Unassembled WGS sequence"/>
</dbReference>
<gene>
    <name evidence="3" type="ORF">ElyMa_002236300</name>
</gene>
<dbReference type="PANTHER" id="PTHR30069">
    <property type="entry name" value="TONB-DEPENDENT OUTER MEMBRANE RECEPTOR"/>
    <property type="match status" value="1"/>
</dbReference>
<evidence type="ECO:0000313" key="4">
    <source>
        <dbReference type="Proteomes" id="UP000762676"/>
    </source>
</evidence>
<dbReference type="Pfam" id="PF07715">
    <property type="entry name" value="Plug"/>
    <property type="match status" value="1"/>
</dbReference>
<dbReference type="Gene3D" id="2.170.130.10">
    <property type="entry name" value="TonB-dependent receptor, plug domain"/>
    <property type="match status" value="1"/>
</dbReference>
<evidence type="ECO:0000313" key="3">
    <source>
        <dbReference type="EMBL" id="GFR77359.1"/>
    </source>
</evidence>
<proteinExistence type="predicted"/>
<name>A0AAV4FW40_9GAST</name>
<comment type="caution">
    <text evidence="3">The sequence shown here is derived from an EMBL/GenBank/DDBJ whole genome shotgun (WGS) entry which is preliminary data.</text>
</comment>
<accession>A0AAV4FW40</accession>
<dbReference type="SUPFAM" id="SSF56935">
    <property type="entry name" value="Porins"/>
    <property type="match status" value="1"/>
</dbReference>
<keyword evidence="4" id="KW-1185">Reference proteome</keyword>